<keyword evidence="3" id="KW-1185">Reference proteome</keyword>
<accession>A0ABR0PES6</accession>
<reference evidence="2 3" key="1">
    <citation type="submission" date="2023-03" db="EMBL/GenBank/DDBJ databases">
        <title>WGS of Gossypium arboreum.</title>
        <authorList>
            <person name="Yu D."/>
        </authorList>
    </citation>
    <scope>NUCLEOTIDE SEQUENCE [LARGE SCALE GENOMIC DNA]</scope>
    <source>
        <tissue evidence="2">Leaf</tissue>
    </source>
</reference>
<evidence type="ECO:0000313" key="3">
    <source>
        <dbReference type="Proteomes" id="UP001358586"/>
    </source>
</evidence>
<dbReference type="EMBL" id="JARKNE010000007">
    <property type="protein sequence ID" value="KAK5819655.1"/>
    <property type="molecule type" value="Genomic_DNA"/>
</dbReference>
<comment type="caution">
    <text evidence="2">The sequence shown here is derived from an EMBL/GenBank/DDBJ whole genome shotgun (WGS) entry which is preliminary data.</text>
</comment>
<protein>
    <submittedName>
        <fullName evidence="2">Uncharacterized protein</fullName>
    </submittedName>
</protein>
<sequence>MKEQMMESQREMMSQLSQLLMGRTDKGKGPMDNVEETNEDLQYPPGFTPTHVPTKPEINLQRPSIIIMAQQIQAGASIPMNFQAGSGSNLVNNPNYPTVPDLDEVTEEEKSRMESQKQLEEHCKWLEKKFRAMESADNHQGIDAKDLSLVPDLVLPPKFKMPEFEKYNGMSCPKAYITMFCRRMT</sequence>
<name>A0ABR0PES6_GOSAR</name>
<gene>
    <name evidence="2" type="ORF">PVK06_024672</name>
</gene>
<evidence type="ECO:0000256" key="1">
    <source>
        <dbReference type="SAM" id="MobiDB-lite"/>
    </source>
</evidence>
<organism evidence="2 3">
    <name type="scientific">Gossypium arboreum</name>
    <name type="common">Tree cotton</name>
    <name type="synonym">Gossypium nanking</name>
    <dbReference type="NCBI Taxonomy" id="29729"/>
    <lineage>
        <taxon>Eukaryota</taxon>
        <taxon>Viridiplantae</taxon>
        <taxon>Streptophyta</taxon>
        <taxon>Embryophyta</taxon>
        <taxon>Tracheophyta</taxon>
        <taxon>Spermatophyta</taxon>
        <taxon>Magnoliopsida</taxon>
        <taxon>eudicotyledons</taxon>
        <taxon>Gunneridae</taxon>
        <taxon>Pentapetalae</taxon>
        <taxon>rosids</taxon>
        <taxon>malvids</taxon>
        <taxon>Malvales</taxon>
        <taxon>Malvaceae</taxon>
        <taxon>Malvoideae</taxon>
        <taxon>Gossypium</taxon>
    </lineage>
</organism>
<evidence type="ECO:0000313" key="2">
    <source>
        <dbReference type="EMBL" id="KAK5819655.1"/>
    </source>
</evidence>
<feature type="region of interest" description="Disordered" evidence="1">
    <location>
        <begin position="23"/>
        <end position="46"/>
    </location>
</feature>
<proteinExistence type="predicted"/>
<dbReference type="Proteomes" id="UP001358586">
    <property type="component" value="Chromosome 7"/>
</dbReference>